<feature type="compositionally biased region" description="Low complexity" evidence="11">
    <location>
        <begin position="394"/>
        <end position="426"/>
    </location>
</feature>
<keyword evidence="13" id="KW-1185">Reference proteome</keyword>
<dbReference type="GO" id="GO:0042124">
    <property type="term" value="F:1,3-beta-glucanosyltransferase activity"/>
    <property type="evidence" value="ECO:0007669"/>
    <property type="project" value="TreeGrafter"/>
</dbReference>
<dbReference type="GO" id="GO:0098552">
    <property type="term" value="C:side of membrane"/>
    <property type="evidence" value="ECO:0007669"/>
    <property type="project" value="UniProtKB-KW"/>
</dbReference>
<dbReference type="Proteomes" id="UP000241107">
    <property type="component" value="Unassembled WGS sequence"/>
</dbReference>
<evidence type="ECO:0000256" key="7">
    <source>
        <dbReference type="ARBA" id="ARBA00023136"/>
    </source>
</evidence>
<reference evidence="12 13" key="1">
    <citation type="submission" date="2018-03" db="EMBL/GenBank/DDBJ databases">
        <title>Candida pseudohaemulonii genome assembly and annotation.</title>
        <authorList>
            <person name="Munoz J.F."/>
            <person name="Gade L.G."/>
            <person name="Chow N.A."/>
            <person name="Litvintseva A.P."/>
            <person name="Loparev V.N."/>
            <person name="Cuomo C.A."/>
        </authorList>
    </citation>
    <scope>NUCLEOTIDE SEQUENCE [LARGE SCALE GENOMIC DNA]</scope>
    <source>
        <strain evidence="12 13">B12108</strain>
    </source>
</reference>
<evidence type="ECO:0000313" key="13">
    <source>
        <dbReference type="Proteomes" id="UP000241107"/>
    </source>
</evidence>
<evidence type="ECO:0000313" key="12">
    <source>
        <dbReference type="EMBL" id="PSK39244.1"/>
    </source>
</evidence>
<dbReference type="RefSeq" id="XP_024714381.1">
    <property type="nucleotide sequence ID" value="XM_024857245.1"/>
</dbReference>
<accession>A0A2P7YTE5</accession>
<evidence type="ECO:0000256" key="10">
    <source>
        <dbReference type="RuleBase" id="RU361209"/>
    </source>
</evidence>
<feature type="region of interest" description="Disordered" evidence="11">
    <location>
        <begin position="326"/>
        <end position="354"/>
    </location>
</feature>
<gene>
    <name evidence="12" type="ORF">C7M61_001847</name>
</gene>
<dbReference type="VEuPathDB" id="FungiDB:C7M61_001847"/>
<name>A0A2P7YTE5_9ASCO</name>
<evidence type="ECO:0000256" key="6">
    <source>
        <dbReference type="ARBA" id="ARBA00022729"/>
    </source>
</evidence>
<organism evidence="12 13">
    <name type="scientific">Candidozyma pseudohaemuli</name>
    <dbReference type="NCBI Taxonomy" id="418784"/>
    <lineage>
        <taxon>Eukaryota</taxon>
        <taxon>Fungi</taxon>
        <taxon>Dikarya</taxon>
        <taxon>Ascomycota</taxon>
        <taxon>Saccharomycotina</taxon>
        <taxon>Pichiomycetes</taxon>
        <taxon>Metschnikowiaceae</taxon>
        <taxon>Candidozyma</taxon>
    </lineage>
</organism>
<dbReference type="Gene3D" id="3.20.20.80">
    <property type="entry name" value="Glycosidases"/>
    <property type="match status" value="1"/>
</dbReference>
<proteinExistence type="inferred from homology"/>
<evidence type="ECO:0000256" key="3">
    <source>
        <dbReference type="ARBA" id="ARBA00007528"/>
    </source>
</evidence>
<evidence type="ECO:0000256" key="11">
    <source>
        <dbReference type="SAM" id="MobiDB-lite"/>
    </source>
</evidence>
<dbReference type="InterPro" id="IPR004886">
    <property type="entry name" value="Glucanosyltransferase"/>
</dbReference>
<evidence type="ECO:0000256" key="2">
    <source>
        <dbReference type="ARBA" id="ARBA00004589"/>
    </source>
</evidence>
<dbReference type="PANTHER" id="PTHR31468">
    <property type="entry name" value="1,3-BETA-GLUCANOSYLTRANSFERASE GAS1"/>
    <property type="match status" value="1"/>
</dbReference>
<dbReference type="InterPro" id="IPR017853">
    <property type="entry name" value="GH"/>
</dbReference>
<evidence type="ECO:0000256" key="1">
    <source>
        <dbReference type="ARBA" id="ARBA00004196"/>
    </source>
</evidence>
<dbReference type="AlphaFoldDB" id="A0A2P7YTE5"/>
<keyword evidence="7 10" id="KW-0472">Membrane</keyword>
<dbReference type="OrthoDB" id="421038at2759"/>
<keyword evidence="8" id="KW-0325">Glycoprotein</keyword>
<evidence type="ECO:0000256" key="4">
    <source>
        <dbReference type="ARBA" id="ARBA00022622"/>
    </source>
</evidence>
<comment type="similarity">
    <text evidence="3 10">Belongs to the glycosyl hydrolase 72 family.</text>
</comment>
<sequence>MFWSLFFLPLLALAADITPIVTKGNAFYKEGTDERFYIMGIAYQPGATSDLFDPLSSPETCKRDIKHFKDLGVNTVRVYSIDNTGDHDECMEALAEAGIYLILDTNIPKASIARDDGANCSYNTMYLNEVFATVKLMSKYNNTLGFFAANEVIDDTKTTPAAAQVKAVVRDIKTFQRATGLRHIPVGYSAADVSSNRRQSVEYFNCNDDDLARVDMFGYNDYSWCGDSSFSRSGYDKKVEEYSNYSVPLFLSEFGCNEVTPRKFTEVGAIFSDKMSPVFSGGIAYEYTEEENEYGLVELSNDNSTVSKKDDFDYLKSQFASVTLPTGDGGARTDLDPTTCPTVDSDWEASTDIPDTPKGALKYFHGAEPSGNGFDANTQWACVDGDNDIDDSSDYSGASGSFTPSARSSSTGGSSSNSNSNSDSTTTRNVANNIGAISGFASLSAFIFALIV</sequence>
<keyword evidence="6" id="KW-0732">Signal</keyword>
<protein>
    <recommendedName>
        <fullName evidence="10">1,3-beta-glucanosyltransferase</fullName>
        <ecNumber evidence="10">2.4.1.-</ecNumber>
    </recommendedName>
</protein>
<comment type="caution">
    <text evidence="12">The sequence shown here is derived from an EMBL/GenBank/DDBJ whole genome shotgun (WGS) entry which is preliminary data.</text>
</comment>
<evidence type="ECO:0000256" key="9">
    <source>
        <dbReference type="ARBA" id="ARBA00023288"/>
    </source>
</evidence>
<comment type="function">
    <text evidence="10">Splits internally a 1,3-beta-glucan molecule and transfers the newly generated reducing end (the donor) to the non-reducing end of another 1,3-beta-glucan molecule (the acceptor) forming a 1,3-beta linkage, resulting in the elongation of 1,3-beta-glucan chains in the cell wall.</text>
</comment>
<evidence type="ECO:0000256" key="5">
    <source>
        <dbReference type="ARBA" id="ARBA00022679"/>
    </source>
</evidence>
<dbReference type="Pfam" id="PF03198">
    <property type="entry name" value="Glyco_hydro_72"/>
    <property type="match status" value="1"/>
</dbReference>
<dbReference type="SUPFAM" id="SSF51445">
    <property type="entry name" value="(Trans)glycosidases"/>
    <property type="match status" value="1"/>
</dbReference>
<dbReference type="STRING" id="418784.A0A2P7YTE5"/>
<keyword evidence="5 10" id="KW-0808">Transferase</keyword>
<dbReference type="EC" id="2.4.1.-" evidence="10"/>
<dbReference type="GeneID" id="36565237"/>
<dbReference type="GO" id="GO:0071970">
    <property type="term" value="P:fungal-type cell wall (1-&gt;3)-beta-D-glucan biosynthetic process"/>
    <property type="evidence" value="ECO:0007669"/>
    <property type="project" value="TreeGrafter"/>
</dbReference>
<evidence type="ECO:0000256" key="8">
    <source>
        <dbReference type="ARBA" id="ARBA00023180"/>
    </source>
</evidence>
<keyword evidence="4 10" id="KW-0336">GPI-anchor</keyword>
<dbReference type="PANTHER" id="PTHR31468:SF5">
    <property type="entry name" value="1,3-BETA-GLUCANOSYLTRANSFERASE GAS5"/>
    <property type="match status" value="1"/>
</dbReference>
<dbReference type="EMBL" id="PYFQ01000003">
    <property type="protein sequence ID" value="PSK39244.1"/>
    <property type="molecule type" value="Genomic_DNA"/>
</dbReference>
<dbReference type="GO" id="GO:0031505">
    <property type="term" value="P:fungal-type cell wall organization"/>
    <property type="evidence" value="ECO:0007669"/>
    <property type="project" value="TreeGrafter"/>
</dbReference>
<dbReference type="GO" id="GO:0005886">
    <property type="term" value="C:plasma membrane"/>
    <property type="evidence" value="ECO:0007669"/>
    <property type="project" value="UniProtKB-SubCell"/>
</dbReference>
<comment type="subcellular location">
    <subcellularLocation>
        <location evidence="1">Cell envelope</location>
    </subcellularLocation>
    <subcellularLocation>
        <location evidence="10">Cell membrane</location>
        <topology evidence="10">Lipid-anchor</topology>
        <topology evidence="10">GPI-anchor</topology>
    </subcellularLocation>
    <subcellularLocation>
        <location evidence="2">Membrane</location>
        <topology evidence="2">Lipid-anchor</topology>
        <topology evidence="2">GPI-anchor</topology>
    </subcellularLocation>
</comment>
<feature type="region of interest" description="Disordered" evidence="11">
    <location>
        <begin position="393"/>
        <end position="426"/>
    </location>
</feature>
<keyword evidence="9 10" id="KW-0449">Lipoprotein</keyword>